<evidence type="ECO:0000256" key="4">
    <source>
        <dbReference type="ARBA" id="ARBA00023136"/>
    </source>
</evidence>
<reference evidence="7 8" key="1">
    <citation type="submission" date="2023-10" db="EMBL/GenBank/DDBJ databases">
        <title>Characteristics and mechanism of a salt-tolerant marine origin heterotrophic nitrifying- aerobic denitrifying bacteria Marinobacter xestospongiae HN1.</title>
        <authorList>
            <person name="Qi R."/>
        </authorList>
    </citation>
    <scope>NUCLEOTIDE SEQUENCE [LARGE SCALE GENOMIC DNA]</scope>
    <source>
        <strain evidence="7 8">HN1</strain>
    </source>
</reference>
<evidence type="ECO:0000256" key="1">
    <source>
        <dbReference type="ARBA" id="ARBA00022475"/>
    </source>
</evidence>
<organism evidence="7 8">
    <name type="scientific">Marinobacter xestospongiae</name>
    <dbReference type="NCBI Taxonomy" id="994319"/>
    <lineage>
        <taxon>Bacteria</taxon>
        <taxon>Pseudomonadati</taxon>
        <taxon>Pseudomonadota</taxon>
        <taxon>Gammaproteobacteria</taxon>
        <taxon>Pseudomonadales</taxon>
        <taxon>Marinobacteraceae</taxon>
        <taxon>Marinobacter</taxon>
    </lineage>
</organism>
<evidence type="ECO:0000313" key="8">
    <source>
        <dbReference type="Proteomes" id="UP001269819"/>
    </source>
</evidence>
<evidence type="ECO:0000313" key="7">
    <source>
        <dbReference type="EMBL" id="MDV2079266.1"/>
    </source>
</evidence>
<keyword evidence="1" id="KW-1003">Cell membrane</keyword>
<feature type="domain" description="Lipopolysaccharide assembly protein A" evidence="6">
    <location>
        <begin position="26"/>
        <end position="90"/>
    </location>
</feature>
<comment type="caution">
    <text evidence="7">The sequence shown here is derived from an EMBL/GenBank/DDBJ whole genome shotgun (WGS) entry which is preliminary data.</text>
</comment>
<protein>
    <submittedName>
        <fullName evidence="7">LapA family protein</fullName>
    </submittedName>
</protein>
<evidence type="ECO:0000256" key="3">
    <source>
        <dbReference type="ARBA" id="ARBA00022989"/>
    </source>
</evidence>
<sequence>MAGLRRILIVLVVLFLIVVALVFSMNNQTSVSLDFLLFKTPSHGVAVWVLLAFILGTVTGILVTMLATAKHSIARRQLKKRLTRAEQALEDSKAQNSRTL</sequence>
<evidence type="ECO:0000256" key="2">
    <source>
        <dbReference type="ARBA" id="ARBA00022692"/>
    </source>
</evidence>
<evidence type="ECO:0000259" key="6">
    <source>
        <dbReference type="Pfam" id="PF06305"/>
    </source>
</evidence>
<dbReference type="RefSeq" id="WP_227171440.1">
    <property type="nucleotide sequence ID" value="NZ_BAABBC010000038.1"/>
</dbReference>
<feature type="transmembrane region" description="Helical" evidence="5">
    <location>
        <begin position="45"/>
        <end position="69"/>
    </location>
</feature>
<evidence type="ECO:0000256" key="5">
    <source>
        <dbReference type="SAM" id="Phobius"/>
    </source>
</evidence>
<dbReference type="Pfam" id="PF06305">
    <property type="entry name" value="LapA_dom"/>
    <property type="match status" value="1"/>
</dbReference>
<feature type="transmembrane region" description="Helical" evidence="5">
    <location>
        <begin position="7"/>
        <end position="25"/>
    </location>
</feature>
<keyword evidence="3 5" id="KW-1133">Transmembrane helix</keyword>
<dbReference type="Proteomes" id="UP001269819">
    <property type="component" value="Unassembled WGS sequence"/>
</dbReference>
<keyword evidence="4 5" id="KW-0472">Membrane</keyword>
<keyword evidence="8" id="KW-1185">Reference proteome</keyword>
<dbReference type="InterPro" id="IPR010445">
    <property type="entry name" value="LapA_dom"/>
</dbReference>
<keyword evidence="2 5" id="KW-0812">Transmembrane</keyword>
<accession>A0ABU3VZV6</accession>
<gene>
    <name evidence="7" type="ORF">RYS15_11230</name>
</gene>
<dbReference type="EMBL" id="JAWIIJ010000007">
    <property type="protein sequence ID" value="MDV2079266.1"/>
    <property type="molecule type" value="Genomic_DNA"/>
</dbReference>
<proteinExistence type="predicted"/>
<name>A0ABU3VZV6_9GAMM</name>